<evidence type="ECO:0000313" key="3">
    <source>
        <dbReference type="Proteomes" id="UP001069802"/>
    </source>
</evidence>
<keyword evidence="3" id="KW-1185">Reference proteome</keyword>
<dbReference type="InterPro" id="IPR029058">
    <property type="entry name" value="AB_hydrolase_fold"/>
</dbReference>
<dbReference type="PANTHER" id="PTHR39624:SF2">
    <property type="entry name" value="OSMC-LIKE PROTEIN"/>
    <property type="match status" value="1"/>
</dbReference>
<name>A0ABT4LP45_9PROT</name>
<dbReference type="Proteomes" id="UP001069802">
    <property type="component" value="Unassembled WGS sequence"/>
</dbReference>
<dbReference type="InterPro" id="IPR036102">
    <property type="entry name" value="OsmC/Ohrsf"/>
</dbReference>
<dbReference type="RefSeq" id="WP_269425008.1">
    <property type="nucleotide sequence ID" value="NZ_JAPWGY010000011.1"/>
</dbReference>
<dbReference type="PANTHER" id="PTHR39624">
    <property type="entry name" value="PROTEIN INVOLVED IN RIMO-MEDIATED BETA-METHYLTHIOLATION OF RIBOSOMAL PROTEIN S12 YCAO"/>
    <property type="match status" value="1"/>
</dbReference>
<dbReference type="InterPro" id="IPR015946">
    <property type="entry name" value="KH_dom-like_a/b"/>
</dbReference>
<dbReference type="Pfam" id="PF02566">
    <property type="entry name" value="OsmC"/>
    <property type="match status" value="1"/>
</dbReference>
<organism evidence="2 3">
    <name type="scientific">Kiloniella laminariae</name>
    <dbReference type="NCBI Taxonomy" id="454162"/>
    <lineage>
        <taxon>Bacteria</taxon>
        <taxon>Pseudomonadati</taxon>
        <taxon>Pseudomonadota</taxon>
        <taxon>Alphaproteobacteria</taxon>
        <taxon>Rhodospirillales</taxon>
        <taxon>Kiloniellaceae</taxon>
        <taxon>Kiloniella</taxon>
    </lineage>
</organism>
<comment type="caution">
    <text evidence="2">The sequence shown here is derived from an EMBL/GenBank/DDBJ whole genome shotgun (WGS) entry which is preliminary data.</text>
</comment>
<evidence type="ECO:0000313" key="2">
    <source>
        <dbReference type="EMBL" id="MCZ4282866.1"/>
    </source>
</evidence>
<dbReference type="SUPFAM" id="SSF53474">
    <property type="entry name" value="alpha/beta-Hydrolases"/>
    <property type="match status" value="1"/>
</dbReference>
<sequence>MQRIKLTFPGATGLELAGALELPDQVPLGYVLFAHCFSCGKDIPAASRISRSLAEKGFAVLRFDFTGLGGSNGDFGNTSFSTNVEDLVAAAAALRERYKAPALLIGHSLGGAAVLAAAHQIPEAEAVITIGAPSSPEHVLHHLAEQKDTIEQEGCASVKLGNRTFHIRRKFLDDISDHNMKDHIRKLKKALLVFHAPLDQTVGVEEARKIFETARHPKSFISLDQADHLLTGPADATYVGHTIAAWAERYISLSSETSKPNRSQPDTVGAGEVLVTEQDKAFLRSIRTDSHNWLADEPLTMGGGNQGPDPYEMLLAALGACTSMTIRLYANHKQWPLNDIRVTLSHTREHSQDCADCEKEGQKIDVIERRIELTGPLDQEQRARLLQIAGRCPVHRTLENKIVVRDHLLPLAPSA</sequence>
<dbReference type="SUPFAM" id="SSF82784">
    <property type="entry name" value="OsmC-like"/>
    <property type="match status" value="1"/>
</dbReference>
<reference evidence="2" key="1">
    <citation type="submission" date="2022-12" db="EMBL/GenBank/DDBJ databases">
        <title>Bacterial isolates from different developmental stages of Nematostella vectensis.</title>
        <authorList>
            <person name="Fraune S."/>
        </authorList>
    </citation>
    <scope>NUCLEOTIDE SEQUENCE</scope>
    <source>
        <strain evidence="2">G21630-S1</strain>
    </source>
</reference>
<proteinExistence type="predicted"/>
<feature type="domain" description="Serine aminopeptidase S33" evidence="1">
    <location>
        <begin position="47"/>
        <end position="133"/>
    </location>
</feature>
<dbReference type="Pfam" id="PF12146">
    <property type="entry name" value="Hydrolase_4"/>
    <property type="match status" value="1"/>
</dbReference>
<accession>A0ABT4LP45</accession>
<gene>
    <name evidence="2" type="ORF">O4H49_18925</name>
</gene>
<dbReference type="Gene3D" id="3.30.300.20">
    <property type="match status" value="1"/>
</dbReference>
<dbReference type="Gene3D" id="3.40.50.1820">
    <property type="entry name" value="alpha/beta hydrolase"/>
    <property type="match status" value="1"/>
</dbReference>
<dbReference type="InterPro" id="IPR022742">
    <property type="entry name" value="Hydrolase_4"/>
</dbReference>
<dbReference type="InterPro" id="IPR003718">
    <property type="entry name" value="OsmC/Ohr_fam"/>
</dbReference>
<dbReference type="EMBL" id="JAPWGY010000011">
    <property type="protein sequence ID" value="MCZ4282866.1"/>
    <property type="molecule type" value="Genomic_DNA"/>
</dbReference>
<keyword evidence="2" id="KW-0378">Hydrolase</keyword>
<dbReference type="GO" id="GO:0016787">
    <property type="term" value="F:hydrolase activity"/>
    <property type="evidence" value="ECO:0007669"/>
    <property type="project" value="UniProtKB-KW"/>
</dbReference>
<evidence type="ECO:0000259" key="1">
    <source>
        <dbReference type="Pfam" id="PF12146"/>
    </source>
</evidence>
<protein>
    <submittedName>
        <fullName evidence="2">Bifunctional alpha/beta hydrolase/OsmC family protein</fullName>
    </submittedName>
</protein>